<accession>A0A4S8KWS4</accession>
<reference evidence="2 3" key="1">
    <citation type="journal article" date="2019" name="Nat. Ecol. Evol.">
        <title>Megaphylogeny resolves global patterns of mushroom evolution.</title>
        <authorList>
            <person name="Varga T."/>
            <person name="Krizsan K."/>
            <person name="Foldi C."/>
            <person name="Dima B."/>
            <person name="Sanchez-Garcia M."/>
            <person name="Sanchez-Ramirez S."/>
            <person name="Szollosi G.J."/>
            <person name="Szarkandi J.G."/>
            <person name="Papp V."/>
            <person name="Albert L."/>
            <person name="Andreopoulos W."/>
            <person name="Angelini C."/>
            <person name="Antonin V."/>
            <person name="Barry K.W."/>
            <person name="Bougher N.L."/>
            <person name="Buchanan P."/>
            <person name="Buyck B."/>
            <person name="Bense V."/>
            <person name="Catcheside P."/>
            <person name="Chovatia M."/>
            <person name="Cooper J."/>
            <person name="Damon W."/>
            <person name="Desjardin D."/>
            <person name="Finy P."/>
            <person name="Geml J."/>
            <person name="Haridas S."/>
            <person name="Hughes K."/>
            <person name="Justo A."/>
            <person name="Karasinski D."/>
            <person name="Kautmanova I."/>
            <person name="Kiss B."/>
            <person name="Kocsube S."/>
            <person name="Kotiranta H."/>
            <person name="LaButti K.M."/>
            <person name="Lechner B.E."/>
            <person name="Liimatainen K."/>
            <person name="Lipzen A."/>
            <person name="Lukacs Z."/>
            <person name="Mihaltcheva S."/>
            <person name="Morgado L.N."/>
            <person name="Niskanen T."/>
            <person name="Noordeloos M.E."/>
            <person name="Ohm R.A."/>
            <person name="Ortiz-Santana B."/>
            <person name="Ovrebo C."/>
            <person name="Racz N."/>
            <person name="Riley R."/>
            <person name="Savchenko A."/>
            <person name="Shiryaev A."/>
            <person name="Soop K."/>
            <person name="Spirin V."/>
            <person name="Szebenyi C."/>
            <person name="Tomsovsky M."/>
            <person name="Tulloss R.E."/>
            <person name="Uehling J."/>
            <person name="Grigoriev I.V."/>
            <person name="Vagvolgyi C."/>
            <person name="Papp T."/>
            <person name="Martin F.M."/>
            <person name="Miettinen O."/>
            <person name="Hibbett D.S."/>
            <person name="Nagy L.G."/>
        </authorList>
    </citation>
    <scope>NUCLEOTIDE SEQUENCE [LARGE SCALE GENOMIC DNA]</scope>
    <source>
        <strain evidence="2 3">CBS 962.96</strain>
    </source>
</reference>
<evidence type="ECO:0000313" key="2">
    <source>
        <dbReference type="EMBL" id="THU80407.1"/>
    </source>
</evidence>
<gene>
    <name evidence="2" type="ORF">K435DRAFT_809904</name>
</gene>
<dbReference type="AlphaFoldDB" id="A0A4S8KWS4"/>
<name>A0A4S8KWS4_DENBC</name>
<feature type="region of interest" description="Disordered" evidence="1">
    <location>
        <begin position="26"/>
        <end position="50"/>
    </location>
</feature>
<evidence type="ECO:0000256" key="1">
    <source>
        <dbReference type="SAM" id="MobiDB-lite"/>
    </source>
</evidence>
<sequence length="171" mass="19719">MYMDPATSYDRMQQIADEFKMDVVAAGRPPEPPDPAEFRLSTGRVPDPEEGVIPVAPGTAPVMSCEKLGAELFPLFGEDAEGLLSLVPVIEHSDVKKIVTEKGFSSERQVNERIKMKKNIREMEDLRDRRKTKYFTDWYRIINHLARRIRYLGETDSRTKEPSMMEERRTL</sequence>
<proteinExistence type="predicted"/>
<dbReference type="EMBL" id="ML179907">
    <property type="protein sequence ID" value="THU80407.1"/>
    <property type="molecule type" value="Genomic_DNA"/>
</dbReference>
<keyword evidence="3" id="KW-1185">Reference proteome</keyword>
<dbReference type="Proteomes" id="UP000297245">
    <property type="component" value="Unassembled WGS sequence"/>
</dbReference>
<organism evidence="2 3">
    <name type="scientific">Dendrothele bispora (strain CBS 962.96)</name>
    <dbReference type="NCBI Taxonomy" id="1314807"/>
    <lineage>
        <taxon>Eukaryota</taxon>
        <taxon>Fungi</taxon>
        <taxon>Dikarya</taxon>
        <taxon>Basidiomycota</taxon>
        <taxon>Agaricomycotina</taxon>
        <taxon>Agaricomycetes</taxon>
        <taxon>Agaricomycetidae</taxon>
        <taxon>Agaricales</taxon>
        <taxon>Agaricales incertae sedis</taxon>
        <taxon>Dendrothele</taxon>
    </lineage>
</organism>
<evidence type="ECO:0000313" key="3">
    <source>
        <dbReference type="Proteomes" id="UP000297245"/>
    </source>
</evidence>
<protein>
    <submittedName>
        <fullName evidence="2">Uncharacterized protein</fullName>
    </submittedName>
</protein>